<dbReference type="AlphaFoldDB" id="A0AAU9KM80"/>
<reference evidence="2" key="1">
    <citation type="submission" date="2021-09" db="EMBL/GenBank/DDBJ databases">
        <authorList>
            <consortium name="AG Swart"/>
            <person name="Singh M."/>
            <person name="Singh A."/>
            <person name="Seah K."/>
            <person name="Emmerich C."/>
        </authorList>
    </citation>
    <scope>NUCLEOTIDE SEQUENCE</scope>
    <source>
        <strain evidence="2">ATCC30299</strain>
    </source>
</reference>
<dbReference type="PROSITE" id="PS51257">
    <property type="entry name" value="PROKAR_LIPOPROTEIN"/>
    <property type="match status" value="1"/>
</dbReference>
<proteinExistence type="predicted"/>
<dbReference type="Proteomes" id="UP001162131">
    <property type="component" value="Unassembled WGS sequence"/>
</dbReference>
<name>A0AAU9KM80_9CILI</name>
<evidence type="ECO:0000313" key="2">
    <source>
        <dbReference type="EMBL" id="CAG9335191.1"/>
    </source>
</evidence>
<keyword evidence="3" id="KW-1185">Reference proteome</keyword>
<dbReference type="EMBL" id="CAJZBQ010000061">
    <property type="protein sequence ID" value="CAG9335191.1"/>
    <property type="molecule type" value="Genomic_DNA"/>
</dbReference>
<protein>
    <submittedName>
        <fullName evidence="2">Uncharacterized protein</fullName>
    </submittedName>
</protein>
<evidence type="ECO:0000256" key="1">
    <source>
        <dbReference type="SAM" id="SignalP"/>
    </source>
</evidence>
<accession>A0AAU9KM80</accession>
<evidence type="ECO:0000313" key="3">
    <source>
        <dbReference type="Proteomes" id="UP001162131"/>
    </source>
</evidence>
<organism evidence="2 3">
    <name type="scientific">Blepharisma stoltei</name>
    <dbReference type="NCBI Taxonomy" id="1481888"/>
    <lineage>
        <taxon>Eukaryota</taxon>
        <taxon>Sar</taxon>
        <taxon>Alveolata</taxon>
        <taxon>Ciliophora</taxon>
        <taxon>Postciliodesmatophora</taxon>
        <taxon>Heterotrichea</taxon>
        <taxon>Heterotrichida</taxon>
        <taxon>Blepharismidae</taxon>
        <taxon>Blepharisma</taxon>
    </lineage>
</organism>
<feature type="chain" id="PRO_5043426239" evidence="1">
    <location>
        <begin position="17"/>
        <end position="147"/>
    </location>
</feature>
<keyword evidence="1" id="KW-0732">Signal</keyword>
<comment type="caution">
    <text evidence="2">The sequence shown here is derived from an EMBL/GenBank/DDBJ whole genome shotgun (WGS) entry which is preliminary data.</text>
</comment>
<feature type="signal peptide" evidence="1">
    <location>
        <begin position="1"/>
        <end position="16"/>
    </location>
</feature>
<sequence length="147" mass="16257">MLRIFILIAHAVLVLSACPNDSLTAGGRLSCNKPKYMTDNLICTEECPTRFSDENTCPSCYKYCAGPDPSNTILFTLEFSGFQDFTFDKIQDPSGTEFLNPGGIPFNDQSQNSPLPTLDRGFYFAPTSGMSSNTSFIPGLYFILNYE</sequence>
<gene>
    <name evidence="2" type="ORF">BSTOLATCC_MIC63397</name>
</gene>